<feature type="domain" description="BED-type" evidence="11">
    <location>
        <begin position="14"/>
        <end position="71"/>
    </location>
</feature>
<evidence type="ECO:0000256" key="4">
    <source>
        <dbReference type="ARBA" id="ARBA00022833"/>
    </source>
</evidence>
<protein>
    <recommendedName>
        <fullName evidence="11">BED-type domain-containing protein</fullName>
    </recommendedName>
</protein>
<dbReference type="PANTHER" id="PTHR46481">
    <property type="entry name" value="ZINC FINGER BED DOMAIN-CONTAINING PROTEIN 4"/>
    <property type="match status" value="1"/>
</dbReference>
<evidence type="ECO:0000256" key="3">
    <source>
        <dbReference type="ARBA" id="ARBA00022771"/>
    </source>
</evidence>
<keyword evidence="4" id="KW-0862">Zinc</keyword>
<keyword evidence="8" id="KW-0539">Nucleus</keyword>
<evidence type="ECO:0000313" key="12">
    <source>
        <dbReference type="Ensembl" id="ENSGMOP00000062717.1"/>
    </source>
</evidence>
<dbReference type="Ensembl" id="ENSGMOT00000035462.1">
    <property type="protein sequence ID" value="ENSGMOP00000062717.1"/>
    <property type="gene ID" value="ENSGMOG00000036371.1"/>
</dbReference>
<dbReference type="Pfam" id="PF02892">
    <property type="entry name" value="zf-BED"/>
    <property type="match status" value="1"/>
</dbReference>
<dbReference type="SMART" id="SM00614">
    <property type="entry name" value="ZnF_BED"/>
    <property type="match status" value="1"/>
</dbReference>
<dbReference type="OMA" id="CCASHIL"/>
<keyword evidence="7" id="KW-0804">Transcription</keyword>
<sequence>MENCKERTITTPSHLKSSVWKHFGFSTVGGKVTNKDKAVCRLCKRELSYLSTTSNLRTHLLAYHRNVAAEEQLPSGTAPSVQPRVTAFFSAQSAGPLPDARNKAITGKITRFICKDMRPIAVISGDRFQELLRELEPRYRIPSRTTISSQIVQLYDATRENLKTMLQHKTLALTTDGWTSLATHAYVTVTAHCISDLWELDNYVLCTKELRGSHTAVHVAESITSTLNEYNISREAVVAVATDNALNYVNAIRNVGLINVPCLAHTLNLAVRKGLEVKAVDTALSRLKQTAAHFGRSPSDTCLLQEKQELLGLKKEKLINDCVTRWNTTYDMICRASEQQAAVAAVIFAKKLSHLELSTSEWTTVEQLKDTLKPFKVATQALSTDAYPTASAVLPLQHVMVSQLSRMVANLKMRYKEESGEWLLLNKAALLDPRFSRLVHLSPEQKQLVTESLSHELSETETDTDDRTRQGDKSAAVLGAMGSLFGDLYSKADRSSCSGNGELRDYLKETLSADKNPLSWWRDTGCHRYPQLSKLARKYLYVPGTSVRSERVFSSAGNIVNKKRAALDPDQVDRLVFLANNLRN</sequence>
<evidence type="ECO:0000256" key="6">
    <source>
        <dbReference type="ARBA" id="ARBA00023125"/>
    </source>
</evidence>
<organism evidence="12 13">
    <name type="scientific">Gadus morhua</name>
    <name type="common">Atlantic cod</name>
    <dbReference type="NCBI Taxonomy" id="8049"/>
    <lineage>
        <taxon>Eukaryota</taxon>
        <taxon>Metazoa</taxon>
        <taxon>Chordata</taxon>
        <taxon>Craniata</taxon>
        <taxon>Vertebrata</taxon>
        <taxon>Euteleostomi</taxon>
        <taxon>Actinopterygii</taxon>
        <taxon>Neopterygii</taxon>
        <taxon>Teleostei</taxon>
        <taxon>Neoteleostei</taxon>
        <taxon>Acanthomorphata</taxon>
        <taxon>Zeiogadaria</taxon>
        <taxon>Gadariae</taxon>
        <taxon>Gadiformes</taxon>
        <taxon>Gadoidei</taxon>
        <taxon>Gadidae</taxon>
        <taxon>Gadus</taxon>
    </lineage>
</organism>
<proteinExistence type="predicted"/>
<name>A0A8C5CM16_GADMO</name>
<dbReference type="GO" id="GO:0003677">
    <property type="term" value="F:DNA binding"/>
    <property type="evidence" value="ECO:0007669"/>
    <property type="project" value="UniProtKB-KW"/>
</dbReference>
<evidence type="ECO:0000256" key="9">
    <source>
        <dbReference type="PROSITE-ProRule" id="PRU00027"/>
    </source>
</evidence>
<comment type="subcellular location">
    <subcellularLocation>
        <location evidence="1">Nucleus</location>
    </subcellularLocation>
</comment>
<dbReference type="Proteomes" id="UP000694546">
    <property type="component" value="Chromosome 13"/>
</dbReference>
<evidence type="ECO:0000256" key="7">
    <source>
        <dbReference type="ARBA" id="ARBA00023163"/>
    </source>
</evidence>
<reference evidence="12" key="2">
    <citation type="submission" date="2025-09" db="UniProtKB">
        <authorList>
            <consortium name="Ensembl"/>
        </authorList>
    </citation>
    <scope>IDENTIFICATION</scope>
</reference>
<evidence type="ECO:0000256" key="8">
    <source>
        <dbReference type="ARBA" id="ARBA00023242"/>
    </source>
</evidence>
<dbReference type="InterPro" id="IPR036236">
    <property type="entry name" value="Znf_C2H2_sf"/>
</dbReference>
<dbReference type="GeneTree" id="ENSGT00940000158431"/>
<evidence type="ECO:0000256" key="5">
    <source>
        <dbReference type="ARBA" id="ARBA00023015"/>
    </source>
</evidence>
<dbReference type="SUPFAM" id="SSF57667">
    <property type="entry name" value="beta-beta-alpha zinc fingers"/>
    <property type="match status" value="1"/>
</dbReference>
<dbReference type="GO" id="GO:0009791">
    <property type="term" value="P:post-embryonic development"/>
    <property type="evidence" value="ECO:0007669"/>
    <property type="project" value="UniProtKB-ARBA"/>
</dbReference>
<feature type="region of interest" description="Disordered" evidence="10">
    <location>
        <begin position="450"/>
        <end position="472"/>
    </location>
</feature>
<keyword evidence="2" id="KW-0479">Metal-binding</keyword>
<dbReference type="PANTHER" id="PTHR46481:SF10">
    <property type="entry name" value="ZINC FINGER BED DOMAIN-CONTAINING PROTEIN 39"/>
    <property type="match status" value="1"/>
</dbReference>
<dbReference type="InterPro" id="IPR052035">
    <property type="entry name" value="ZnF_BED_domain_contain"/>
</dbReference>
<dbReference type="GO" id="GO:0008270">
    <property type="term" value="F:zinc ion binding"/>
    <property type="evidence" value="ECO:0007669"/>
    <property type="project" value="UniProtKB-KW"/>
</dbReference>
<keyword evidence="5" id="KW-0805">Transcription regulation</keyword>
<dbReference type="PROSITE" id="PS50808">
    <property type="entry name" value="ZF_BED"/>
    <property type="match status" value="1"/>
</dbReference>
<dbReference type="GO" id="GO:0046983">
    <property type="term" value="F:protein dimerization activity"/>
    <property type="evidence" value="ECO:0007669"/>
    <property type="project" value="InterPro"/>
</dbReference>
<keyword evidence="3 9" id="KW-0863">Zinc-finger</keyword>
<evidence type="ECO:0000313" key="13">
    <source>
        <dbReference type="Proteomes" id="UP000694546"/>
    </source>
</evidence>
<dbReference type="SUPFAM" id="SSF53098">
    <property type="entry name" value="Ribonuclease H-like"/>
    <property type="match status" value="1"/>
</dbReference>
<evidence type="ECO:0000256" key="2">
    <source>
        <dbReference type="ARBA" id="ARBA00022723"/>
    </source>
</evidence>
<keyword evidence="6" id="KW-0238">DNA-binding</keyword>
<keyword evidence="13" id="KW-1185">Reference proteome</keyword>
<dbReference type="InterPro" id="IPR008906">
    <property type="entry name" value="HATC_C_dom"/>
</dbReference>
<reference evidence="12" key="1">
    <citation type="submission" date="2025-08" db="UniProtKB">
        <authorList>
            <consortium name="Ensembl"/>
        </authorList>
    </citation>
    <scope>IDENTIFICATION</scope>
</reference>
<dbReference type="SUPFAM" id="SSF140996">
    <property type="entry name" value="Hermes dimerisation domain"/>
    <property type="match status" value="1"/>
</dbReference>
<evidence type="ECO:0000256" key="1">
    <source>
        <dbReference type="ARBA" id="ARBA00004123"/>
    </source>
</evidence>
<dbReference type="AlphaFoldDB" id="A0A8C5CM16"/>
<dbReference type="InterPro" id="IPR012337">
    <property type="entry name" value="RNaseH-like_sf"/>
</dbReference>
<accession>A0A8C5CM16</accession>
<evidence type="ECO:0000256" key="10">
    <source>
        <dbReference type="SAM" id="MobiDB-lite"/>
    </source>
</evidence>
<dbReference type="InterPro" id="IPR003656">
    <property type="entry name" value="Znf_BED"/>
</dbReference>
<dbReference type="GO" id="GO:0005634">
    <property type="term" value="C:nucleus"/>
    <property type="evidence" value="ECO:0007669"/>
    <property type="project" value="UniProtKB-SubCell"/>
</dbReference>
<evidence type="ECO:0000259" key="11">
    <source>
        <dbReference type="PROSITE" id="PS50808"/>
    </source>
</evidence>
<dbReference type="Pfam" id="PF05699">
    <property type="entry name" value="Dimer_Tnp_hAT"/>
    <property type="match status" value="1"/>
</dbReference>